<evidence type="ECO:0000313" key="4">
    <source>
        <dbReference type="EMBL" id="KAK5848993.1"/>
    </source>
</evidence>
<evidence type="ECO:0000256" key="1">
    <source>
        <dbReference type="SAM" id="Coils"/>
    </source>
</evidence>
<evidence type="ECO:0000313" key="3">
    <source>
        <dbReference type="EMBL" id="KAK5848781.1"/>
    </source>
</evidence>
<evidence type="ECO:0008006" key="6">
    <source>
        <dbReference type="Google" id="ProtNLM"/>
    </source>
</evidence>
<feature type="coiled-coil region" evidence="1">
    <location>
        <begin position="91"/>
        <end position="118"/>
    </location>
</feature>
<protein>
    <recommendedName>
        <fullName evidence="6">L1 transposable element RRM domain-containing protein</fullName>
    </recommendedName>
</protein>
<comment type="caution">
    <text evidence="3">The sequence shown here is derived from an EMBL/GenBank/DDBJ whole genome shotgun (WGS) entry which is preliminary data.</text>
</comment>
<dbReference type="PANTHER" id="PTHR11505">
    <property type="entry name" value="L1 TRANSPOSABLE ELEMENT-RELATED"/>
    <property type="match status" value="1"/>
</dbReference>
<reference evidence="3 5" key="2">
    <citation type="journal article" date="2023" name="Mol. Biol. Evol.">
        <title>Genomics of Secondarily Temperate Adaptation in the Only Non-Antarctic Icefish.</title>
        <authorList>
            <person name="Rivera-Colon A.G."/>
            <person name="Rayamajhi N."/>
            <person name="Minhas B.F."/>
            <person name="Madrigal G."/>
            <person name="Bilyk K.T."/>
            <person name="Yoon V."/>
            <person name="Hune M."/>
            <person name="Gregory S."/>
            <person name="Cheng C.H.C."/>
            <person name="Catchen J.M."/>
        </authorList>
    </citation>
    <scope>NUCLEOTIDE SEQUENCE [LARGE SCALE GENOMIC DNA]</scope>
    <source>
        <strain evidence="3">JMC-PN-2008</strain>
    </source>
</reference>
<feature type="region of interest" description="Disordered" evidence="2">
    <location>
        <begin position="1"/>
        <end position="32"/>
    </location>
</feature>
<accession>A0AAN7WU13</accession>
<sequence length="290" mass="32778">MSKGGRIGKTQQRMTDSFPGLEDKQKMSSTGPTQLTAEMLVIELQKLSESLKEDFNAALSEAMAPILPTLESITNTVATHTATISQIESTLSSHSDDIVSLQQDVATLKNQLASVSDDNSALHATVEDLISRSKRQNLRVVGIPEDMEGANARQFMSQLFKEVAGDVLPDSGPELDRAHRSLRPRPSQGSRPIIVRFHRYVEKEQVLKWAKEHREMSYRGHRIKFYEDFSATIAKKRAAFNNVKSQLYKKGVRFGMIYPARLRVTFNGMVHLFDTPELADRFYQERIHKT</sequence>
<evidence type="ECO:0000256" key="2">
    <source>
        <dbReference type="SAM" id="MobiDB-lite"/>
    </source>
</evidence>
<keyword evidence="5" id="KW-1185">Reference proteome</keyword>
<dbReference type="EMBL" id="JAUZQC010000024">
    <property type="protein sequence ID" value="KAK5848993.1"/>
    <property type="molecule type" value="Genomic_DNA"/>
</dbReference>
<dbReference type="Proteomes" id="UP001346869">
    <property type="component" value="Unassembled WGS sequence"/>
</dbReference>
<dbReference type="AlphaFoldDB" id="A0AAN7WU13"/>
<dbReference type="EMBL" id="JAUZQC010000024">
    <property type="protein sequence ID" value="KAK5848781.1"/>
    <property type="molecule type" value="Genomic_DNA"/>
</dbReference>
<reference evidence="3 5" key="1">
    <citation type="journal article" date="2023" name="Genes (Basel)">
        <title>Chromosome-Level Genome Assembly and Circadian Gene Repertoire of the Patagonia Blennie Eleginops maclovinus-The Closest Ancestral Proxy of Antarctic Cryonotothenioids.</title>
        <authorList>
            <person name="Cheng C.C."/>
            <person name="Rivera-Colon A.G."/>
            <person name="Minhas B.F."/>
            <person name="Wilson L."/>
            <person name="Rayamajhi N."/>
            <person name="Vargas-Chacoff L."/>
            <person name="Catchen J.M."/>
        </authorList>
    </citation>
    <scope>NUCLEOTIDE SEQUENCE [LARGE SCALE GENOMIC DNA]</scope>
    <source>
        <strain evidence="3">JMC-PN-2008</strain>
    </source>
</reference>
<organism evidence="3 5">
    <name type="scientific">Eleginops maclovinus</name>
    <name type="common">Patagonian blennie</name>
    <name type="synonym">Eleginus maclovinus</name>
    <dbReference type="NCBI Taxonomy" id="56733"/>
    <lineage>
        <taxon>Eukaryota</taxon>
        <taxon>Metazoa</taxon>
        <taxon>Chordata</taxon>
        <taxon>Craniata</taxon>
        <taxon>Vertebrata</taxon>
        <taxon>Euteleostomi</taxon>
        <taxon>Actinopterygii</taxon>
        <taxon>Neopterygii</taxon>
        <taxon>Teleostei</taxon>
        <taxon>Neoteleostei</taxon>
        <taxon>Acanthomorphata</taxon>
        <taxon>Eupercaria</taxon>
        <taxon>Perciformes</taxon>
        <taxon>Notothenioidei</taxon>
        <taxon>Eleginopidae</taxon>
        <taxon>Eleginops</taxon>
    </lineage>
</organism>
<name>A0AAN7WU13_ELEMC</name>
<dbReference type="InterPro" id="IPR004244">
    <property type="entry name" value="Transposase_22"/>
</dbReference>
<proteinExistence type="predicted"/>
<gene>
    <name evidence="3" type="ORF">PBY51_008474</name>
    <name evidence="4" type="ORF">PBY51_008668</name>
</gene>
<keyword evidence="1" id="KW-0175">Coiled coil</keyword>
<dbReference type="Gene3D" id="1.20.1480.30">
    <property type="entry name" value="Designed four-helix bundle protein"/>
    <property type="match status" value="1"/>
</dbReference>
<dbReference type="Gene3D" id="3.30.70.1820">
    <property type="entry name" value="L1 transposable element, RRM domain"/>
    <property type="match status" value="1"/>
</dbReference>
<evidence type="ECO:0000313" key="5">
    <source>
        <dbReference type="Proteomes" id="UP001346869"/>
    </source>
</evidence>